<protein>
    <submittedName>
        <fullName evidence="2">Uncharacterized protein</fullName>
    </submittedName>
</protein>
<name>A0AA46TER7_9ACTN</name>
<organism evidence="2 3">
    <name type="scientific">Solicola gregarius</name>
    <dbReference type="NCBI Taxonomy" id="2908642"/>
    <lineage>
        <taxon>Bacteria</taxon>
        <taxon>Bacillati</taxon>
        <taxon>Actinomycetota</taxon>
        <taxon>Actinomycetes</taxon>
        <taxon>Propionibacteriales</taxon>
        <taxon>Nocardioidaceae</taxon>
        <taxon>Solicola</taxon>
    </lineage>
</organism>
<proteinExistence type="predicted"/>
<dbReference type="KEGG" id="sgrg:L0C25_12960"/>
<keyword evidence="3" id="KW-1185">Reference proteome</keyword>
<dbReference type="EMBL" id="CP094970">
    <property type="protein sequence ID" value="UYM03467.1"/>
    <property type="molecule type" value="Genomic_DNA"/>
</dbReference>
<sequence length="444" mass="48672">MGYPWPLFPRTPEQIWAAADRIEDSAGDYENLSTNVWKAHKPASEGVAGTISGPINQYPPDERRHAFSLICAALVGGAATRHFGDAVLIFNQEVEELNSQFENARDHDYYGHGRSTVEHNLNDRYLDLEGKLDDEARDKKTLLAKDTPSEADIKLLIDRGAMPPGAAAAFPQYDLSDVPEFAAWQKGYEFPRTGDLRRTLMTFFGPGVLGAQQYDTQVGEPGPDRGIIFGRFFISKNDAAWPADLLGDNRDFTSDPDADYRIAFAYNTATGEMTYRVGGSTETDGTGMDARDFSDYELPWTNTRPDVSVDEDGLITIDVHAVNPQTPAGAVDEKIIISPTGDGAYISGNDYPDVEFYRRNPDGTVTDLGTDTMSSLDGMATLLPPFNRTEYLGDAEDWAPPPPTGCGTDMIVPRDECPIYQDQPDVPREPSDDPGPSPQPTPTG</sequence>
<dbReference type="AlphaFoldDB" id="A0AA46TER7"/>
<dbReference type="Proteomes" id="UP001164390">
    <property type="component" value="Chromosome"/>
</dbReference>
<feature type="region of interest" description="Disordered" evidence="1">
    <location>
        <begin position="392"/>
        <end position="444"/>
    </location>
</feature>
<gene>
    <name evidence="2" type="ORF">L0C25_12960</name>
</gene>
<evidence type="ECO:0000313" key="3">
    <source>
        <dbReference type="Proteomes" id="UP001164390"/>
    </source>
</evidence>
<evidence type="ECO:0000256" key="1">
    <source>
        <dbReference type="SAM" id="MobiDB-lite"/>
    </source>
</evidence>
<reference evidence="2" key="1">
    <citation type="submission" date="2022-01" db="EMBL/GenBank/DDBJ databases">
        <title>Nocardioidaceae gen. sp. A5X3R13.</title>
        <authorList>
            <person name="Lopez Marin M.A."/>
            <person name="Uhlik O."/>
        </authorList>
    </citation>
    <scope>NUCLEOTIDE SEQUENCE</scope>
    <source>
        <strain evidence="2">A5X3R13</strain>
    </source>
</reference>
<dbReference type="RefSeq" id="WP_271632076.1">
    <property type="nucleotide sequence ID" value="NZ_CP094970.1"/>
</dbReference>
<accession>A0AA46TER7</accession>
<evidence type="ECO:0000313" key="2">
    <source>
        <dbReference type="EMBL" id="UYM03467.1"/>
    </source>
</evidence>
<feature type="compositionally biased region" description="Pro residues" evidence="1">
    <location>
        <begin position="433"/>
        <end position="444"/>
    </location>
</feature>